<dbReference type="GeneID" id="95624490"/>
<keyword evidence="2" id="KW-0812">Transmembrane</keyword>
<feature type="transmembrane region" description="Helical" evidence="2">
    <location>
        <begin position="258"/>
        <end position="275"/>
    </location>
</feature>
<feature type="transmembrane region" description="Helical" evidence="2">
    <location>
        <begin position="118"/>
        <end position="136"/>
    </location>
</feature>
<evidence type="ECO:0000256" key="1">
    <source>
        <dbReference type="SAM" id="MobiDB-lite"/>
    </source>
</evidence>
<dbReference type="NCBIfam" id="NF010613">
    <property type="entry name" value="PRK14013.1-3"/>
    <property type="match status" value="1"/>
</dbReference>
<evidence type="ECO:0008006" key="5">
    <source>
        <dbReference type="Google" id="ProtNLM"/>
    </source>
</evidence>
<gene>
    <name evidence="3" type="ORF">OEIGOIKO_05708</name>
</gene>
<feature type="transmembrane region" description="Helical" evidence="2">
    <location>
        <begin position="287"/>
        <end position="312"/>
    </location>
</feature>
<dbReference type="InterPro" id="IPR007427">
    <property type="entry name" value="DUF475"/>
</dbReference>
<dbReference type="PANTHER" id="PTHR30238">
    <property type="entry name" value="MEMBRANE BOUND PREDICTED REDOX MODULATOR"/>
    <property type="match status" value="1"/>
</dbReference>
<dbReference type="RefSeq" id="WP_125047232.1">
    <property type="nucleotide sequence ID" value="NZ_BHZC01000001.1"/>
</dbReference>
<dbReference type="AlphaFoldDB" id="A0A7U9Q300"/>
<dbReference type="OrthoDB" id="8533002at2"/>
<keyword evidence="2" id="KW-0472">Membrane</keyword>
<sequence length="397" mass="42105">MLLRTFGWSFAVTAAGLALAGVLWGWQGLAIVGILSILEISVSFDNAVINAGILRKMNAFWQKIFLTVGILIAVFGMRLVFPVVIVAVTAKIGPLEAVNLAINDKAQYEHLVTGAHPAIAAFGGMFLLMIFLDFIFEEREHKWLGWLERPLAKMGKLDMLSVIVALVVLLVVAMTVATDVAHGGGDKSATVLLSGVAGLLTYLVVGGVSGYFEDKLEEAEEAQEAEDAEDDGKGSAAKPAVAAQEADRNGAASKRGSVSGVGLAGKAAFFLFLYLEVIDASFSFDGVIGAFAITNDIFEMALGLGIGAMYIRSLTVFLVRKGTLDDYVYLEHGAHYAIGALAVILLATIKYEINEVITGLVGIVLIGLSFWSSVRKNRQEGKPGEESAAKSEVASGV</sequence>
<evidence type="ECO:0000256" key="2">
    <source>
        <dbReference type="SAM" id="Phobius"/>
    </source>
</evidence>
<evidence type="ECO:0000313" key="3">
    <source>
        <dbReference type="EMBL" id="GCD37899.1"/>
    </source>
</evidence>
<evidence type="ECO:0000313" key="4">
    <source>
        <dbReference type="Proteomes" id="UP000287830"/>
    </source>
</evidence>
<feature type="transmembrane region" description="Helical" evidence="2">
    <location>
        <begin position="357"/>
        <end position="374"/>
    </location>
</feature>
<dbReference type="EMBL" id="BHZC01000001">
    <property type="protein sequence ID" value="GCD37899.1"/>
    <property type="molecule type" value="Genomic_DNA"/>
</dbReference>
<dbReference type="Pfam" id="PF04332">
    <property type="entry name" value="DUF475"/>
    <property type="match status" value="1"/>
</dbReference>
<proteinExistence type="predicted"/>
<feature type="transmembrane region" description="Helical" evidence="2">
    <location>
        <begin position="189"/>
        <end position="212"/>
    </location>
</feature>
<feature type="region of interest" description="Disordered" evidence="1">
    <location>
        <begin position="222"/>
        <end position="258"/>
    </location>
</feature>
<keyword evidence="2" id="KW-1133">Transmembrane helix</keyword>
<name>A0A7U9Q300_9ACTN</name>
<feature type="transmembrane region" description="Helical" evidence="2">
    <location>
        <begin position="65"/>
        <end position="90"/>
    </location>
</feature>
<dbReference type="PANTHER" id="PTHR30238:SF4">
    <property type="entry name" value="SLL1022 PROTEIN"/>
    <property type="match status" value="1"/>
</dbReference>
<reference evidence="3 4" key="1">
    <citation type="submission" date="2018-11" db="EMBL/GenBank/DDBJ databases">
        <title>Whole genome sequence of Streptomyces chrestomyceticus NBRC 13444(T).</title>
        <authorList>
            <person name="Komaki H."/>
            <person name="Tamura T."/>
        </authorList>
    </citation>
    <scope>NUCLEOTIDE SEQUENCE [LARGE SCALE GENOMIC DNA]</scope>
    <source>
        <strain evidence="3 4">NBRC 13444</strain>
    </source>
</reference>
<dbReference type="Proteomes" id="UP000287830">
    <property type="component" value="Unassembled WGS sequence"/>
</dbReference>
<protein>
    <recommendedName>
        <fullName evidence="5">Integral membrane protein</fullName>
    </recommendedName>
</protein>
<organism evidence="3 4">
    <name type="scientific">Streptomyces chrestomyceticus JCM 4735</name>
    <dbReference type="NCBI Taxonomy" id="1306181"/>
    <lineage>
        <taxon>Bacteria</taxon>
        <taxon>Bacillati</taxon>
        <taxon>Actinomycetota</taxon>
        <taxon>Actinomycetes</taxon>
        <taxon>Kitasatosporales</taxon>
        <taxon>Streptomycetaceae</taxon>
        <taxon>Streptomyces</taxon>
    </lineage>
</organism>
<feature type="transmembrane region" description="Helical" evidence="2">
    <location>
        <begin position="30"/>
        <end position="53"/>
    </location>
</feature>
<accession>A0A7U9Q300</accession>
<comment type="caution">
    <text evidence="3">The sequence shown here is derived from an EMBL/GenBank/DDBJ whole genome shotgun (WGS) entry which is preliminary data.</text>
</comment>
<feature type="transmembrane region" description="Helical" evidence="2">
    <location>
        <begin position="157"/>
        <end position="177"/>
    </location>
</feature>
<feature type="transmembrane region" description="Helical" evidence="2">
    <location>
        <begin position="333"/>
        <end position="351"/>
    </location>
</feature>